<protein>
    <submittedName>
        <fullName evidence="1">Uncharacterized protein</fullName>
    </submittedName>
</protein>
<dbReference type="Gene3D" id="2.160.20.10">
    <property type="entry name" value="Single-stranded right-handed beta-helix, Pectin lyase-like"/>
    <property type="match status" value="2"/>
</dbReference>
<proteinExistence type="predicted"/>
<evidence type="ECO:0000313" key="2">
    <source>
        <dbReference type="Proteomes" id="UP000838686"/>
    </source>
</evidence>
<evidence type="ECO:0000313" key="1">
    <source>
        <dbReference type="EMBL" id="CAH1210913.1"/>
    </source>
</evidence>
<accession>A0ABN8GK14</accession>
<dbReference type="SMART" id="SM00710">
    <property type="entry name" value="PbH1"/>
    <property type="match status" value="7"/>
</dbReference>
<keyword evidence="2" id="KW-1185">Reference proteome</keyword>
<reference evidence="1" key="1">
    <citation type="submission" date="2022-01" db="EMBL/GenBank/DDBJ databases">
        <authorList>
            <person name="Criscuolo A."/>
        </authorList>
    </citation>
    <scope>NUCLEOTIDE SEQUENCE</scope>
    <source>
        <strain evidence="1">CIP111893</strain>
    </source>
</reference>
<sequence length="646" mass="69694">MKTLNILRGGENSVTTDNMGMKEWTNSEVVQPEALSENFRDIDKEFTQRGFNIQWKGADPTGVRSSSEALVAALAEDTDTILIPQGVYLLRTSVTIPANKELIFGHHARLKPALNRTIEINGSITASPDDWLFDTTAGGTVSGNMKCAMLYPRWFGEDDTAAMQKALGSASSTKIPLQLNENVTITKTLTLGSGVKVLAFGNRKITNTNASISGEVRINDSDIDIDQVELDGGSVQCVFFTGNPKRVRLARIKIQTAGHGVQLNTANAENIVLIDSDIAANQYGVLINSGAKTGKNMKILFNNIYSRTADAIELNTPTANAGLQYDNFKQVFIIGNRLCADEQGSSSSSGFAIGIANTHDVIMTGNISEKSRLEAVHIEGNQENIIITGNVFNDCIGDGARIQNSSWARPPLVTNNIFIQQNMSQNGNGIHRLYDPKGHLECNFANNYIRGFNKGYWIDGSSSCNVQGSFVEDCKVGVYAGVSGKVHGSLFVKNCPTLASAQSGALIERIVSLSVPTNVLTYSGTSGYLGATLQSLTAFTAPISTSINSFKQIDLFPMPSLLSVKLTCRVRSGGSKLMLTADVSWDGSQLNVANLLVRQAGSILIGYAGEPPFVHNNGQLALNIYTVRSLSQVMTNYDFTGTYYVD</sequence>
<dbReference type="InterPro" id="IPR006626">
    <property type="entry name" value="PbH1"/>
</dbReference>
<comment type="caution">
    <text evidence="1">The sequence shown here is derived from an EMBL/GenBank/DDBJ whole genome shotgun (WGS) entry which is preliminary data.</text>
</comment>
<dbReference type="InterPro" id="IPR012334">
    <property type="entry name" value="Pectin_lyas_fold"/>
</dbReference>
<dbReference type="Proteomes" id="UP000838686">
    <property type="component" value="Unassembled WGS sequence"/>
</dbReference>
<dbReference type="SUPFAM" id="SSF51126">
    <property type="entry name" value="Pectin lyase-like"/>
    <property type="match status" value="1"/>
</dbReference>
<dbReference type="EMBL" id="CAKMMF010000018">
    <property type="protein sequence ID" value="CAH1210913.1"/>
    <property type="molecule type" value="Genomic_DNA"/>
</dbReference>
<name>A0ABN8GK14_9BACL</name>
<organism evidence="1 2">
    <name type="scientific">Paenibacillus plantiphilus</name>
    <dbReference type="NCBI Taxonomy" id="2905650"/>
    <lineage>
        <taxon>Bacteria</taxon>
        <taxon>Bacillati</taxon>
        <taxon>Bacillota</taxon>
        <taxon>Bacilli</taxon>
        <taxon>Bacillales</taxon>
        <taxon>Paenibacillaceae</taxon>
        <taxon>Paenibacillus</taxon>
    </lineage>
</organism>
<dbReference type="InterPro" id="IPR011050">
    <property type="entry name" value="Pectin_lyase_fold/virulence"/>
</dbReference>
<gene>
    <name evidence="1" type="ORF">PAECIP111893_03325</name>
</gene>